<dbReference type="InterPro" id="IPR000291">
    <property type="entry name" value="D-Ala_lig_Van_CS"/>
</dbReference>
<dbReference type="Pfam" id="PF07478">
    <property type="entry name" value="Dala_Dala_lig_C"/>
    <property type="match status" value="1"/>
</dbReference>
<dbReference type="GO" id="GO:0071555">
    <property type="term" value="P:cell wall organization"/>
    <property type="evidence" value="ECO:0007669"/>
    <property type="project" value="UniProtKB-KW"/>
</dbReference>
<evidence type="ECO:0000256" key="11">
    <source>
        <dbReference type="ARBA" id="ARBA00022984"/>
    </source>
</evidence>
<comment type="similarity">
    <text evidence="4 14">Belongs to the D-alanine--D-alanine ligase family.</text>
</comment>
<dbReference type="Gene3D" id="3.30.1490.20">
    <property type="entry name" value="ATP-grasp fold, A domain"/>
    <property type="match status" value="1"/>
</dbReference>
<evidence type="ECO:0000256" key="1">
    <source>
        <dbReference type="ARBA" id="ARBA00001936"/>
    </source>
</evidence>
<feature type="active site" evidence="15">
    <location>
        <position position="45"/>
    </location>
</feature>
<keyword evidence="16" id="KW-0479">Metal-binding</keyword>
<comment type="subcellular location">
    <subcellularLocation>
        <location evidence="3 14">Cytoplasm</location>
    </subcellularLocation>
</comment>
<keyword evidence="16" id="KW-0464">Manganese</keyword>
<dbReference type="SUPFAM" id="SSF56059">
    <property type="entry name" value="Glutathione synthetase ATP-binding domain-like"/>
    <property type="match status" value="1"/>
</dbReference>
<dbReference type="InterPro" id="IPR011761">
    <property type="entry name" value="ATP-grasp"/>
</dbReference>
<evidence type="ECO:0000256" key="10">
    <source>
        <dbReference type="ARBA" id="ARBA00022960"/>
    </source>
</evidence>
<feature type="binding site" evidence="16">
    <location>
        <position position="281"/>
    </location>
    <ligand>
        <name>Mg(2+)</name>
        <dbReference type="ChEBI" id="CHEBI:18420"/>
        <label>1</label>
    </ligand>
</feature>
<dbReference type="Gene3D" id="3.30.470.20">
    <property type="entry name" value="ATP-grasp fold, B domain"/>
    <property type="match status" value="1"/>
</dbReference>
<dbReference type="STRING" id="80876.SAMN05421779_103461"/>
<keyword evidence="8 17" id="KW-0547">Nucleotide-binding</keyword>
<comment type="catalytic activity">
    <reaction evidence="13 14">
        <text>2 D-alanine + ATP = D-alanyl-D-alanine + ADP + phosphate + H(+)</text>
        <dbReference type="Rhea" id="RHEA:11224"/>
        <dbReference type="ChEBI" id="CHEBI:15378"/>
        <dbReference type="ChEBI" id="CHEBI:30616"/>
        <dbReference type="ChEBI" id="CHEBI:43474"/>
        <dbReference type="ChEBI" id="CHEBI:57416"/>
        <dbReference type="ChEBI" id="CHEBI:57822"/>
        <dbReference type="ChEBI" id="CHEBI:456216"/>
        <dbReference type="EC" id="6.3.2.4"/>
    </reaction>
</comment>
<dbReference type="EC" id="6.3.2.4" evidence="5 14"/>
<comment type="cofactor">
    <cofactor evidence="1">
        <name>Mn(2+)</name>
        <dbReference type="ChEBI" id="CHEBI:29035"/>
    </cofactor>
</comment>
<comment type="function">
    <text evidence="2 14">Cell wall formation.</text>
</comment>
<dbReference type="AlphaFoldDB" id="A0A1N7LP51"/>
<gene>
    <name evidence="14" type="primary">ddl</name>
    <name evidence="19" type="ORF">SAMN05421779_103461</name>
</gene>
<reference evidence="19 20" key="1">
    <citation type="submission" date="2017-01" db="EMBL/GenBank/DDBJ databases">
        <authorList>
            <person name="Mah S.A."/>
            <person name="Swanson W.J."/>
            <person name="Moy G.W."/>
            <person name="Vacquier V.D."/>
        </authorList>
    </citation>
    <scope>NUCLEOTIDE SEQUENCE [LARGE SCALE GENOMIC DNA]</scope>
    <source>
        <strain evidence="19 20">DSM 11589</strain>
    </source>
</reference>
<dbReference type="Gene3D" id="3.40.50.20">
    <property type="match status" value="1"/>
</dbReference>
<feature type="binding site" evidence="16">
    <location>
        <position position="293"/>
    </location>
    <ligand>
        <name>Mg(2+)</name>
        <dbReference type="ChEBI" id="CHEBI:18420"/>
        <label>1</label>
    </ligand>
</feature>
<comment type="pathway">
    <text evidence="14">Cell wall biogenesis; peptidoglycan biosynthesis.</text>
</comment>
<dbReference type="InterPro" id="IPR011095">
    <property type="entry name" value="Dala_Dala_lig_C"/>
</dbReference>
<evidence type="ECO:0000256" key="12">
    <source>
        <dbReference type="ARBA" id="ARBA00023316"/>
    </source>
</evidence>
<evidence type="ECO:0000256" key="7">
    <source>
        <dbReference type="ARBA" id="ARBA00022598"/>
    </source>
</evidence>
<keyword evidence="16" id="KW-0460">Magnesium</keyword>
<dbReference type="NCBIfam" id="NF002378">
    <property type="entry name" value="PRK01372.1"/>
    <property type="match status" value="1"/>
</dbReference>
<keyword evidence="11 14" id="KW-0573">Peptidoglycan synthesis</keyword>
<feature type="domain" description="ATP-grasp" evidence="18">
    <location>
        <begin position="134"/>
        <end position="326"/>
    </location>
</feature>
<protein>
    <recommendedName>
        <fullName evidence="5 14">D-alanine--D-alanine ligase</fullName>
        <ecNumber evidence="5 14">6.3.2.4</ecNumber>
    </recommendedName>
    <alternativeName>
        <fullName evidence="14">D-Ala-D-Ala ligase</fullName>
    </alternativeName>
    <alternativeName>
        <fullName evidence="14">D-alanylalanine synthetase</fullName>
    </alternativeName>
</protein>
<sequence length="332" mass="35912">MTAASFSTVSASAPHNEAAKALVADAKAHRRRRKVAVLLGGLSAEREVSLNSGANAVQALEQAGYAVKAIDVSRDIPTLVRDLQKIGPDAVFNALHGRYGEDGCMQGILNILGLPYTHSGLLASGLAMDKPSARRLFAEHGLRVAEGKVVTREEIMVADPMRRPYVVKPLNEGSSVGVAIVRESDNARYFANSEWPYGDQVLVESYIPGREFTVAVMDGHALGVTEIHTDRTFYDYDAKYAAGGSVHTLPAQIDPELYTACQRVAIQAHQTLGCRGISRADLRFDGKDIYLLEVNTQPGMTRTSLVPEQADLAGIPFPDLCTWLVETAECDT</sequence>
<evidence type="ECO:0000256" key="3">
    <source>
        <dbReference type="ARBA" id="ARBA00004496"/>
    </source>
</evidence>
<feature type="active site" evidence="15">
    <location>
        <position position="304"/>
    </location>
</feature>
<dbReference type="InterPro" id="IPR016185">
    <property type="entry name" value="PreATP-grasp_dom_sf"/>
</dbReference>
<dbReference type="OrthoDB" id="9813261at2"/>
<feature type="active site" evidence="15">
    <location>
        <position position="174"/>
    </location>
</feature>
<dbReference type="PANTHER" id="PTHR23132">
    <property type="entry name" value="D-ALANINE--D-ALANINE LIGASE"/>
    <property type="match status" value="1"/>
</dbReference>
<dbReference type="RefSeq" id="WP_084194737.1">
    <property type="nucleotide sequence ID" value="NZ_FTOA01000003.1"/>
</dbReference>
<evidence type="ECO:0000256" key="13">
    <source>
        <dbReference type="ARBA" id="ARBA00047614"/>
    </source>
</evidence>
<dbReference type="GO" id="GO:0008360">
    <property type="term" value="P:regulation of cell shape"/>
    <property type="evidence" value="ECO:0007669"/>
    <property type="project" value="UniProtKB-KW"/>
</dbReference>
<dbReference type="PIRSF" id="PIRSF039102">
    <property type="entry name" value="Ddl/VanB"/>
    <property type="match status" value="1"/>
</dbReference>
<evidence type="ECO:0000256" key="16">
    <source>
        <dbReference type="PIRSR" id="PIRSR039102-3"/>
    </source>
</evidence>
<dbReference type="GO" id="GO:0005524">
    <property type="term" value="F:ATP binding"/>
    <property type="evidence" value="ECO:0007669"/>
    <property type="project" value="UniProtKB-UniRule"/>
</dbReference>
<dbReference type="InterPro" id="IPR013815">
    <property type="entry name" value="ATP_grasp_subdomain_1"/>
</dbReference>
<evidence type="ECO:0000256" key="6">
    <source>
        <dbReference type="ARBA" id="ARBA00022490"/>
    </source>
</evidence>
<dbReference type="InterPro" id="IPR011127">
    <property type="entry name" value="Dala_Dala_lig_N"/>
</dbReference>
<evidence type="ECO:0000256" key="17">
    <source>
        <dbReference type="PROSITE-ProRule" id="PRU00409"/>
    </source>
</evidence>
<dbReference type="PROSITE" id="PS00843">
    <property type="entry name" value="DALA_DALA_LIGASE_1"/>
    <property type="match status" value="1"/>
</dbReference>
<dbReference type="Proteomes" id="UP000185678">
    <property type="component" value="Unassembled WGS sequence"/>
</dbReference>
<feature type="binding site" evidence="16">
    <location>
        <position position="293"/>
    </location>
    <ligand>
        <name>Mg(2+)</name>
        <dbReference type="ChEBI" id="CHEBI:18420"/>
        <label>2</label>
    </ligand>
</feature>
<keyword evidence="10 14" id="KW-0133">Cell shape</keyword>
<dbReference type="Pfam" id="PF01820">
    <property type="entry name" value="Dala_Dala_lig_N"/>
    <property type="match status" value="1"/>
</dbReference>
<dbReference type="GO" id="GO:0008716">
    <property type="term" value="F:D-alanine-D-alanine ligase activity"/>
    <property type="evidence" value="ECO:0007669"/>
    <property type="project" value="UniProtKB-UniRule"/>
</dbReference>
<evidence type="ECO:0000313" key="19">
    <source>
        <dbReference type="EMBL" id="SIS75582.1"/>
    </source>
</evidence>
<keyword evidence="7 14" id="KW-0436">Ligase</keyword>
<dbReference type="UniPathway" id="UPA00219"/>
<dbReference type="HAMAP" id="MF_00047">
    <property type="entry name" value="Dala_Dala_lig"/>
    <property type="match status" value="1"/>
</dbReference>
<dbReference type="PANTHER" id="PTHR23132:SF23">
    <property type="entry name" value="D-ALANINE--D-ALANINE LIGASE B"/>
    <property type="match status" value="1"/>
</dbReference>
<dbReference type="PROSITE" id="PS50975">
    <property type="entry name" value="ATP_GRASP"/>
    <property type="match status" value="1"/>
</dbReference>
<evidence type="ECO:0000256" key="14">
    <source>
        <dbReference type="HAMAP-Rule" id="MF_00047"/>
    </source>
</evidence>
<evidence type="ECO:0000259" key="18">
    <source>
        <dbReference type="PROSITE" id="PS50975"/>
    </source>
</evidence>
<dbReference type="EMBL" id="FTOA01000003">
    <property type="protein sequence ID" value="SIS75582.1"/>
    <property type="molecule type" value="Genomic_DNA"/>
</dbReference>
<dbReference type="GO" id="GO:0005737">
    <property type="term" value="C:cytoplasm"/>
    <property type="evidence" value="ECO:0007669"/>
    <property type="project" value="UniProtKB-SubCell"/>
</dbReference>
<organism evidence="19 20">
    <name type="scientific">Insolitispirillum peregrinum</name>
    <dbReference type="NCBI Taxonomy" id="80876"/>
    <lineage>
        <taxon>Bacteria</taxon>
        <taxon>Pseudomonadati</taxon>
        <taxon>Pseudomonadota</taxon>
        <taxon>Alphaproteobacteria</taxon>
        <taxon>Rhodospirillales</taxon>
        <taxon>Novispirillaceae</taxon>
        <taxon>Insolitispirillum</taxon>
    </lineage>
</organism>
<dbReference type="GO" id="GO:0009252">
    <property type="term" value="P:peptidoglycan biosynthetic process"/>
    <property type="evidence" value="ECO:0007669"/>
    <property type="project" value="UniProtKB-UniRule"/>
</dbReference>
<dbReference type="InterPro" id="IPR005905">
    <property type="entry name" value="D_ala_D_ala"/>
</dbReference>
<dbReference type="SUPFAM" id="SSF52440">
    <property type="entry name" value="PreATP-grasp domain"/>
    <property type="match status" value="1"/>
</dbReference>
<keyword evidence="12 14" id="KW-0961">Cell wall biogenesis/degradation</keyword>
<keyword evidence="20" id="KW-1185">Reference proteome</keyword>
<evidence type="ECO:0000256" key="5">
    <source>
        <dbReference type="ARBA" id="ARBA00012216"/>
    </source>
</evidence>
<comment type="cofactor">
    <cofactor evidence="16">
        <name>Mg(2+)</name>
        <dbReference type="ChEBI" id="CHEBI:18420"/>
    </cofactor>
    <cofactor evidence="16">
        <name>Mn(2+)</name>
        <dbReference type="ChEBI" id="CHEBI:29035"/>
    </cofactor>
    <text evidence="16">Binds 2 magnesium or manganese ions per subunit.</text>
</comment>
<evidence type="ECO:0000313" key="20">
    <source>
        <dbReference type="Proteomes" id="UP000185678"/>
    </source>
</evidence>
<dbReference type="GO" id="GO:0046872">
    <property type="term" value="F:metal ion binding"/>
    <property type="evidence" value="ECO:0007669"/>
    <property type="project" value="UniProtKB-KW"/>
</dbReference>
<dbReference type="NCBIfam" id="TIGR01205">
    <property type="entry name" value="D_ala_D_alaTIGR"/>
    <property type="match status" value="1"/>
</dbReference>
<evidence type="ECO:0000256" key="9">
    <source>
        <dbReference type="ARBA" id="ARBA00022840"/>
    </source>
</evidence>
<dbReference type="PROSITE" id="PS00844">
    <property type="entry name" value="DALA_DALA_LIGASE_2"/>
    <property type="match status" value="1"/>
</dbReference>
<keyword evidence="9 17" id="KW-0067">ATP-binding</keyword>
<evidence type="ECO:0000256" key="15">
    <source>
        <dbReference type="PIRSR" id="PIRSR039102-1"/>
    </source>
</evidence>
<evidence type="ECO:0000256" key="8">
    <source>
        <dbReference type="ARBA" id="ARBA00022741"/>
    </source>
</evidence>
<name>A0A1N7LP51_9PROT</name>
<keyword evidence="6 14" id="KW-0963">Cytoplasm</keyword>
<evidence type="ECO:0000256" key="2">
    <source>
        <dbReference type="ARBA" id="ARBA00003921"/>
    </source>
</evidence>
<accession>A0A1N7LP51</accession>
<proteinExistence type="inferred from homology"/>
<evidence type="ECO:0000256" key="4">
    <source>
        <dbReference type="ARBA" id="ARBA00010871"/>
    </source>
</evidence>
<feature type="binding site" evidence="16">
    <location>
        <position position="295"/>
    </location>
    <ligand>
        <name>Mg(2+)</name>
        <dbReference type="ChEBI" id="CHEBI:18420"/>
        <label>2</label>
    </ligand>
</feature>